<evidence type="ECO:0000313" key="4">
    <source>
        <dbReference type="WBParaSite" id="MCOS_0000255601-mRNA-1"/>
    </source>
</evidence>
<dbReference type="EMBL" id="UXSR01000433">
    <property type="protein sequence ID" value="VDD76554.1"/>
    <property type="molecule type" value="Genomic_DNA"/>
</dbReference>
<evidence type="ECO:0000313" key="3">
    <source>
        <dbReference type="Proteomes" id="UP000267029"/>
    </source>
</evidence>
<accession>A0A0R3U6X2</accession>
<name>A0A0R3U6X2_MESCO</name>
<protein>
    <submittedName>
        <fullName evidence="2 4">Uncharacterized protein</fullName>
    </submittedName>
</protein>
<evidence type="ECO:0000256" key="1">
    <source>
        <dbReference type="SAM" id="MobiDB-lite"/>
    </source>
</evidence>
<reference evidence="2 3" key="2">
    <citation type="submission" date="2018-10" db="EMBL/GenBank/DDBJ databases">
        <authorList>
            <consortium name="Pathogen Informatics"/>
        </authorList>
    </citation>
    <scope>NUCLEOTIDE SEQUENCE [LARGE SCALE GENOMIC DNA]</scope>
</reference>
<dbReference type="Proteomes" id="UP000267029">
    <property type="component" value="Unassembled WGS sequence"/>
</dbReference>
<gene>
    <name evidence="2" type="ORF">MCOS_LOCUS2557</name>
</gene>
<evidence type="ECO:0000313" key="2">
    <source>
        <dbReference type="EMBL" id="VDD76554.1"/>
    </source>
</evidence>
<dbReference type="AlphaFoldDB" id="A0A0R3U6X2"/>
<dbReference type="WBParaSite" id="MCOS_0000255601-mRNA-1">
    <property type="protein sequence ID" value="MCOS_0000255601-mRNA-1"/>
    <property type="gene ID" value="MCOS_0000255601"/>
</dbReference>
<reference evidence="4" key="1">
    <citation type="submission" date="2017-02" db="UniProtKB">
        <authorList>
            <consortium name="WormBaseParasite"/>
        </authorList>
    </citation>
    <scope>IDENTIFICATION</scope>
</reference>
<feature type="region of interest" description="Disordered" evidence="1">
    <location>
        <begin position="26"/>
        <end position="78"/>
    </location>
</feature>
<organism evidence="4">
    <name type="scientific">Mesocestoides corti</name>
    <name type="common">Flatworm</name>
    <dbReference type="NCBI Taxonomy" id="53468"/>
    <lineage>
        <taxon>Eukaryota</taxon>
        <taxon>Metazoa</taxon>
        <taxon>Spiralia</taxon>
        <taxon>Lophotrochozoa</taxon>
        <taxon>Platyhelminthes</taxon>
        <taxon>Cestoda</taxon>
        <taxon>Eucestoda</taxon>
        <taxon>Cyclophyllidea</taxon>
        <taxon>Mesocestoididae</taxon>
        <taxon>Mesocestoides</taxon>
    </lineage>
</organism>
<keyword evidence="3" id="KW-1185">Reference proteome</keyword>
<feature type="compositionally biased region" description="Basic and acidic residues" evidence="1">
    <location>
        <begin position="56"/>
        <end position="66"/>
    </location>
</feature>
<proteinExistence type="predicted"/>
<sequence>MNVSPSTHLRRRAVSLGRWQLRAISADSNRSHKQRAPAQCQQQVPPNLPPTPNLRVPDDAPHREFSPEGSGEFSLLPP</sequence>